<accession>A0A2S2E867</accession>
<evidence type="ECO:0000313" key="1">
    <source>
        <dbReference type="EMBL" id="AWL13137.1"/>
    </source>
</evidence>
<dbReference type="AlphaFoldDB" id="A0A2S2E867"/>
<evidence type="ECO:0008006" key="3">
    <source>
        <dbReference type="Google" id="ProtNLM"/>
    </source>
</evidence>
<proteinExistence type="predicted"/>
<sequence length="151" mass="16890">MTTWVVAADASRARIFSRERPGDELIELEAMTNPEARLSEQGLVTDRGGAATNGTQGGMHGVDGEHEFKEHEMEKFAKHVAERLYKARMEKHYHKLYVMAAPSFLGLLRKNYHSEVSHVLAAEVDKNLTLHSEADIRKHLPGNNVPEVAGF</sequence>
<name>A0A2S2E867_9ALTE</name>
<dbReference type="RefSeq" id="WP_109340654.1">
    <property type="nucleotide sequence ID" value="NZ_CP029347.1"/>
</dbReference>
<dbReference type="KEGG" id="salh:HMF8227_02685"/>
<dbReference type="Pfam" id="PF10116">
    <property type="entry name" value="Host_attach"/>
    <property type="match status" value="1"/>
</dbReference>
<evidence type="ECO:0000313" key="2">
    <source>
        <dbReference type="Proteomes" id="UP000245728"/>
    </source>
</evidence>
<reference evidence="1 2" key="1">
    <citation type="submission" date="2018-05" db="EMBL/GenBank/DDBJ databases">
        <title>Salinimonas sp. HMF8227 Genome sequencing and assembly.</title>
        <authorList>
            <person name="Kang H."/>
            <person name="Kang J."/>
            <person name="Cha I."/>
            <person name="Kim H."/>
            <person name="Joh K."/>
        </authorList>
    </citation>
    <scope>NUCLEOTIDE SEQUENCE [LARGE SCALE GENOMIC DNA]</scope>
    <source>
        <strain evidence="1 2">HMF8227</strain>
    </source>
</reference>
<dbReference type="InterPro" id="IPR019291">
    <property type="entry name" value="Host_attachment_protein"/>
</dbReference>
<dbReference type="OrthoDB" id="329419at2"/>
<dbReference type="EMBL" id="CP029347">
    <property type="protein sequence ID" value="AWL13137.1"/>
    <property type="molecule type" value="Genomic_DNA"/>
</dbReference>
<protein>
    <recommendedName>
        <fullName evidence="3">Protein required for attachment to host cells</fullName>
    </recommendedName>
</protein>
<organism evidence="1 2">
    <name type="scientific">Saliniradius amylolyticus</name>
    <dbReference type="NCBI Taxonomy" id="2183582"/>
    <lineage>
        <taxon>Bacteria</taxon>
        <taxon>Pseudomonadati</taxon>
        <taxon>Pseudomonadota</taxon>
        <taxon>Gammaproteobacteria</taxon>
        <taxon>Alteromonadales</taxon>
        <taxon>Alteromonadaceae</taxon>
        <taxon>Saliniradius</taxon>
    </lineage>
</organism>
<dbReference type="Proteomes" id="UP000245728">
    <property type="component" value="Chromosome"/>
</dbReference>
<gene>
    <name evidence="1" type="ORF">HMF8227_02685</name>
</gene>
<keyword evidence="2" id="KW-1185">Reference proteome</keyword>